<keyword evidence="2" id="KW-1185">Reference proteome</keyword>
<evidence type="ECO:0000313" key="2">
    <source>
        <dbReference type="Proteomes" id="UP000232196"/>
    </source>
</evidence>
<organism evidence="1 2">
    <name type="scientific">Leptospira hartskeerlii</name>
    <dbReference type="NCBI Taxonomy" id="2023177"/>
    <lineage>
        <taxon>Bacteria</taxon>
        <taxon>Pseudomonadati</taxon>
        <taxon>Spirochaetota</taxon>
        <taxon>Spirochaetia</taxon>
        <taxon>Leptospirales</taxon>
        <taxon>Leptospiraceae</taxon>
        <taxon>Leptospira</taxon>
    </lineage>
</organism>
<dbReference type="InterPro" id="IPR036237">
    <property type="entry name" value="Xyl_isomerase-like_sf"/>
</dbReference>
<dbReference type="EMBL" id="NPDN01000002">
    <property type="protein sequence ID" value="PJZ26996.1"/>
    <property type="molecule type" value="Genomic_DNA"/>
</dbReference>
<comment type="caution">
    <text evidence="1">The sequence shown here is derived from an EMBL/GenBank/DDBJ whole genome shotgun (WGS) entry which is preliminary data.</text>
</comment>
<dbReference type="Gene3D" id="3.20.20.150">
    <property type="entry name" value="Divalent-metal-dependent TIM barrel enzymes"/>
    <property type="match status" value="1"/>
</dbReference>
<dbReference type="SUPFAM" id="SSF51658">
    <property type="entry name" value="Xylose isomerase-like"/>
    <property type="match status" value="1"/>
</dbReference>
<dbReference type="InterPro" id="IPR007801">
    <property type="entry name" value="MbnB/TglH/ChrH"/>
</dbReference>
<protein>
    <submittedName>
        <fullName evidence="1">Uncharacterized protein</fullName>
    </submittedName>
</protein>
<dbReference type="Pfam" id="PF05114">
    <property type="entry name" value="MbnB_TglH_ChrH"/>
    <property type="match status" value="1"/>
</dbReference>
<reference evidence="1 2" key="1">
    <citation type="submission" date="2017-07" db="EMBL/GenBank/DDBJ databases">
        <title>Leptospira spp. isolated from tropical soils.</title>
        <authorList>
            <person name="Thibeaux R."/>
            <person name="Iraola G."/>
            <person name="Ferres I."/>
            <person name="Bierque E."/>
            <person name="Girault D."/>
            <person name="Soupe-Gilbert M.-E."/>
            <person name="Picardeau M."/>
            <person name="Goarant C."/>
        </authorList>
    </citation>
    <scope>NUCLEOTIDE SEQUENCE [LARGE SCALE GENOMIC DNA]</scope>
    <source>
        <strain evidence="1 2">MCA1-C-A1</strain>
    </source>
</reference>
<proteinExistence type="predicted"/>
<dbReference type="Proteomes" id="UP000232196">
    <property type="component" value="Unassembled WGS sequence"/>
</dbReference>
<name>A0A2M9XH35_9LEPT</name>
<dbReference type="NCBIfam" id="NF003818">
    <property type="entry name" value="PRK05409.1"/>
    <property type="match status" value="1"/>
</dbReference>
<dbReference type="PANTHER" id="PTHR42194:SF1">
    <property type="entry name" value="UPF0276 PROTEIN HI_1600"/>
    <property type="match status" value="1"/>
</dbReference>
<evidence type="ECO:0000313" key="1">
    <source>
        <dbReference type="EMBL" id="PJZ26996.1"/>
    </source>
</evidence>
<dbReference type="RefSeq" id="WP_100705781.1">
    <property type="nucleotide sequence ID" value="NZ_NPDL01000002.1"/>
</dbReference>
<gene>
    <name evidence="1" type="ORF">CH357_05555</name>
</gene>
<sequence>MSSIGVGLRKEHYPYLRKGEPVKISWFEAITENYMDTQGRPLEMLEFIRKNFPIALHGVSLSILGGSFPNKKYLERWKELIHRIDPFLVSDHLCWTEQSGKYLHDLLPFPFTNEFLQFAIDRTQQVQEILGRKILLENVSTYLSFPQSEMTEWEFISELSKRSGCGILLDINNIYVNSINHGFSAFTYLDSIPWENVGQIHLAGHTDTGEFLFDTHSRPVAKEVWDLFSSFSDKIRGIPILLEWDEDIPSFPEMEAEALKAKFILESVPK</sequence>
<dbReference type="AlphaFoldDB" id="A0A2M9XH35"/>
<accession>A0A2M9XH35</accession>
<dbReference type="OrthoDB" id="9763101at2"/>
<dbReference type="PANTHER" id="PTHR42194">
    <property type="entry name" value="UPF0276 PROTEIN HI_1600"/>
    <property type="match status" value="1"/>
</dbReference>